<dbReference type="AlphaFoldDB" id="A0A9Q1ES72"/>
<name>A0A9Q1ES72_SYNKA</name>
<dbReference type="EMBL" id="JAINUF010000013">
    <property type="protein sequence ID" value="KAJ8343997.1"/>
    <property type="molecule type" value="Genomic_DNA"/>
</dbReference>
<evidence type="ECO:0000313" key="2">
    <source>
        <dbReference type="EMBL" id="KAJ8343997.1"/>
    </source>
</evidence>
<accession>A0A9Q1ES72</accession>
<feature type="region of interest" description="Disordered" evidence="1">
    <location>
        <begin position="55"/>
        <end position="100"/>
    </location>
</feature>
<keyword evidence="3" id="KW-1185">Reference proteome</keyword>
<sequence>MSPPLQRVTGAVPPPYRIPGSRSPRQDMRKPPGSRADGILSRWIAFLRAAIEDQRKVAQASRSLPTAEEGEPYARRHAFGSAPPITRSEPAAPPLAYPRQPRCVPHGFQRPLCRLPLCWCPLMDSRPGGL</sequence>
<protein>
    <submittedName>
        <fullName evidence="2">Uncharacterized protein</fullName>
    </submittedName>
</protein>
<gene>
    <name evidence="2" type="ORF">SKAU_G00313260</name>
</gene>
<comment type="caution">
    <text evidence="2">The sequence shown here is derived from an EMBL/GenBank/DDBJ whole genome shotgun (WGS) entry which is preliminary data.</text>
</comment>
<evidence type="ECO:0000256" key="1">
    <source>
        <dbReference type="SAM" id="MobiDB-lite"/>
    </source>
</evidence>
<organism evidence="2 3">
    <name type="scientific">Synaphobranchus kaupii</name>
    <name type="common">Kaup's arrowtooth eel</name>
    <dbReference type="NCBI Taxonomy" id="118154"/>
    <lineage>
        <taxon>Eukaryota</taxon>
        <taxon>Metazoa</taxon>
        <taxon>Chordata</taxon>
        <taxon>Craniata</taxon>
        <taxon>Vertebrata</taxon>
        <taxon>Euteleostomi</taxon>
        <taxon>Actinopterygii</taxon>
        <taxon>Neopterygii</taxon>
        <taxon>Teleostei</taxon>
        <taxon>Anguilliformes</taxon>
        <taxon>Synaphobranchidae</taxon>
        <taxon>Synaphobranchus</taxon>
    </lineage>
</organism>
<dbReference type="Proteomes" id="UP001152622">
    <property type="component" value="Chromosome 13"/>
</dbReference>
<reference evidence="2" key="1">
    <citation type="journal article" date="2023" name="Science">
        <title>Genome structures resolve the early diversification of teleost fishes.</title>
        <authorList>
            <person name="Parey E."/>
            <person name="Louis A."/>
            <person name="Montfort J."/>
            <person name="Bouchez O."/>
            <person name="Roques C."/>
            <person name="Iampietro C."/>
            <person name="Lluch J."/>
            <person name="Castinel A."/>
            <person name="Donnadieu C."/>
            <person name="Desvignes T."/>
            <person name="Floi Bucao C."/>
            <person name="Jouanno E."/>
            <person name="Wen M."/>
            <person name="Mejri S."/>
            <person name="Dirks R."/>
            <person name="Jansen H."/>
            <person name="Henkel C."/>
            <person name="Chen W.J."/>
            <person name="Zahm M."/>
            <person name="Cabau C."/>
            <person name="Klopp C."/>
            <person name="Thompson A.W."/>
            <person name="Robinson-Rechavi M."/>
            <person name="Braasch I."/>
            <person name="Lecointre G."/>
            <person name="Bobe J."/>
            <person name="Postlethwait J.H."/>
            <person name="Berthelot C."/>
            <person name="Roest Crollius H."/>
            <person name="Guiguen Y."/>
        </authorList>
    </citation>
    <scope>NUCLEOTIDE SEQUENCE</scope>
    <source>
        <strain evidence="2">WJC10195</strain>
    </source>
</reference>
<evidence type="ECO:0000313" key="3">
    <source>
        <dbReference type="Proteomes" id="UP001152622"/>
    </source>
</evidence>
<proteinExistence type="predicted"/>
<feature type="region of interest" description="Disordered" evidence="1">
    <location>
        <begin position="1"/>
        <end position="36"/>
    </location>
</feature>